<keyword evidence="2" id="KW-0482">Metalloprotease</keyword>
<keyword evidence="2" id="KW-0378">Hydrolase</keyword>
<name>A0ABU6A1R4_9FLAO</name>
<dbReference type="EMBL" id="JAYKLX010000011">
    <property type="protein sequence ID" value="MEB3348059.1"/>
    <property type="molecule type" value="Genomic_DNA"/>
</dbReference>
<dbReference type="Pfam" id="PF12388">
    <property type="entry name" value="Peptidase_M57"/>
    <property type="match status" value="1"/>
</dbReference>
<gene>
    <name evidence="2" type="ORF">U6A24_21465</name>
</gene>
<dbReference type="InterPro" id="IPR024079">
    <property type="entry name" value="MetalloPept_cat_dom_sf"/>
</dbReference>
<dbReference type="InterPro" id="IPR024653">
    <property type="entry name" value="Peptidase_M10/M27/M57"/>
</dbReference>
<dbReference type="Proteomes" id="UP001327027">
    <property type="component" value="Unassembled WGS sequence"/>
</dbReference>
<dbReference type="GO" id="GO:0008237">
    <property type="term" value="F:metallopeptidase activity"/>
    <property type="evidence" value="ECO:0007669"/>
    <property type="project" value="UniProtKB-KW"/>
</dbReference>
<dbReference type="PROSITE" id="PS51257">
    <property type="entry name" value="PROKAR_LIPOPROTEIN"/>
    <property type="match status" value="1"/>
</dbReference>
<dbReference type="RefSeq" id="WP_324182082.1">
    <property type="nucleotide sequence ID" value="NZ_BAABAW010000023.1"/>
</dbReference>
<keyword evidence="1" id="KW-0732">Signal</keyword>
<evidence type="ECO:0000313" key="3">
    <source>
        <dbReference type="Proteomes" id="UP001327027"/>
    </source>
</evidence>
<reference evidence="2 3" key="1">
    <citation type="journal article" date="2013" name="Int. J. Syst. Evol. Microbiol.">
        <title>Aquimarina gracilis sp. nov., isolated from the gut microflora of a mussel, Mytilus coruscus, and emended description of Aquimarina spongiae.</title>
        <authorList>
            <person name="Park S.C."/>
            <person name="Choe H.N."/>
            <person name="Baik K.S."/>
            <person name="Seong C.N."/>
        </authorList>
    </citation>
    <scope>NUCLEOTIDE SEQUENCE [LARGE SCALE GENOMIC DNA]</scope>
    <source>
        <strain evidence="2 3">PSC32</strain>
    </source>
</reference>
<feature type="signal peptide" evidence="1">
    <location>
        <begin position="1"/>
        <end position="20"/>
    </location>
</feature>
<dbReference type="SUPFAM" id="SSF55486">
    <property type="entry name" value="Metalloproteases ('zincins'), catalytic domain"/>
    <property type="match status" value="1"/>
</dbReference>
<comment type="caution">
    <text evidence="2">The sequence shown here is derived from an EMBL/GenBank/DDBJ whole genome shotgun (WGS) entry which is preliminary data.</text>
</comment>
<evidence type="ECO:0000313" key="2">
    <source>
        <dbReference type="EMBL" id="MEB3348059.1"/>
    </source>
</evidence>
<feature type="chain" id="PRO_5045686892" evidence="1">
    <location>
        <begin position="21"/>
        <end position="274"/>
    </location>
</feature>
<sequence>MKKLKLFVALTALMSVFFVACEQEEETMVTQEVSDEVLIALKDAGFNVIDQPPIKFEESYIVEGDILLTYKQILNLAETKGVLVNSKQYSTNNLVATNGNRNITVFVSSRFNSATVAGVDLAIQRYNAENLELTFQRVNSSSNADIVINRLNFFLEFFGVLGSAGFPTASGDPFNQISLNGRLSNLGFDTGGIATIVAHEMGHCIGFRHTDFFDRSISCGGSPSNEGDGGVGANLIPGTPAGATLAAGSWMLACSDGGDRPFNADDQTALDFLY</sequence>
<protein>
    <submittedName>
        <fullName evidence="2">M57 family metalloprotease</fullName>
    </submittedName>
</protein>
<keyword evidence="2" id="KW-0645">Protease</keyword>
<keyword evidence="3" id="KW-1185">Reference proteome</keyword>
<proteinExistence type="predicted"/>
<accession>A0ABU6A1R4</accession>
<organism evidence="2 3">
    <name type="scientific">Aquimarina gracilis</name>
    <dbReference type="NCBI Taxonomy" id="874422"/>
    <lineage>
        <taxon>Bacteria</taxon>
        <taxon>Pseudomonadati</taxon>
        <taxon>Bacteroidota</taxon>
        <taxon>Flavobacteriia</taxon>
        <taxon>Flavobacteriales</taxon>
        <taxon>Flavobacteriaceae</taxon>
        <taxon>Aquimarina</taxon>
    </lineage>
</organism>
<evidence type="ECO:0000256" key="1">
    <source>
        <dbReference type="SAM" id="SignalP"/>
    </source>
</evidence>
<dbReference type="Gene3D" id="3.40.390.10">
    <property type="entry name" value="Collagenase (Catalytic Domain)"/>
    <property type="match status" value="1"/>
</dbReference>